<name>A0A8J4E0Z9_9ACTN</name>
<keyword evidence="3" id="KW-0238">DNA-binding</keyword>
<dbReference type="SMART" id="SM01043">
    <property type="entry name" value="BTAD"/>
    <property type="match status" value="1"/>
</dbReference>
<dbReference type="InterPro" id="IPR011990">
    <property type="entry name" value="TPR-like_helical_dom_sf"/>
</dbReference>
<protein>
    <submittedName>
        <fullName evidence="7">Regulatory protein AfsR</fullName>
    </submittedName>
</protein>
<evidence type="ECO:0000256" key="4">
    <source>
        <dbReference type="ARBA" id="ARBA00023163"/>
    </source>
</evidence>
<evidence type="ECO:0000313" key="7">
    <source>
        <dbReference type="EMBL" id="GIJ58285.1"/>
    </source>
</evidence>
<keyword evidence="2" id="KW-0805">Transcription regulation</keyword>
<dbReference type="InterPro" id="IPR051677">
    <property type="entry name" value="AfsR-DnrI-RedD_regulator"/>
</dbReference>
<dbReference type="PANTHER" id="PTHR35807">
    <property type="entry name" value="TRANSCRIPTIONAL REGULATOR REDD-RELATED"/>
    <property type="match status" value="1"/>
</dbReference>
<dbReference type="GO" id="GO:0006355">
    <property type="term" value="P:regulation of DNA-templated transcription"/>
    <property type="evidence" value="ECO:0007669"/>
    <property type="project" value="InterPro"/>
</dbReference>
<dbReference type="PANTHER" id="PTHR35807:SF1">
    <property type="entry name" value="TRANSCRIPTIONAL REGULATOR REDD"/>
    <property type="match status" value="1"/>
</dbReference>
<dbReference type="Proteomes" id="UP000612585">
    <property type="component" value="Unassembled WGS sequence"/>
</dbReference>
<dbReference type="SUPFAM" id="SSF46894">
    <property type="entry name" value="C-terminal effector domain of the bipartite response regulators"/>
    <property type="match status" value="1"/>
</dbReference>
<reference evidence="7" key="1">
    <citation type="submission" date="2021-01" db="EMBL/GenBank/DDBJ databases">
        <title>Whole genome shotgun sequence of Virgisporangium aurantiacum NBRC 16421.</title>
        <authorList>
            <person name="Komaki H."/>
            <person name="Tamura T."/>
        </authorList>
    </citation>
    <scope>NUCLEOTIDE SEQUENCE</scope>
    <source>
        <strain evidence="7">NBRC 16421</strain>
    </source>
</reference>
<dbReference type="RefSeq" id="WP_203998779.1">
    <property type="nucleotide sequence ID" value="NZ_BOPG01000034.1"/>
</dbReference>
<dbReference type="InterPro" id="IPR036388">
    <property type="entry name" value="WH-like_DNA-bd_sf"/>
</dbReference>
<evidence type="ECO:0000259" key="6">
    <source>
        <dbReference type="SMART" id="SM01043"/>
    </source>
</evidence>
<dbReference type="Gene3D" id="1.10.10.10">
    <property type="entry name" value="Winged helix-like DNA-binding domain superfamily/Winged helix DNA-binding domain"/>
    <property type="match status" value="1"/>
</dbReference>
<dbReference type="InterPro" id="IPR027417">
    <property type="entry name" value="P-loop_NTPase"/>
</dbReference>
<feature type="domain" description="OmpR/PhoB-type" evidence="5">
    <location>
        <begin position="21"/>
        <end position="93"/>
    </location>
</feature>
<dbReference type="EMBL" id="BOPG01000034">
    <property type="protein sequence ID" value="GIJ58285.1"/>
    <property type="molecule type" value="Genomic_DNA"/>
</dbReference>
<dbReference type="GO" id="GO:0003677">
    <property type="term" value="F:DNA binding"/>
    <property type="evidence" value="ECO:0007669"/>
    <property type="project" value="UniProtKB-KW"/>
</dbReference>
<dbReference type="InterPro" id="IPR016032">
    <property type="entry name" value="Sig_transdc_resp-reg_C-effctor"/>
</dbReference>
<dbReference type="SUPFAM" id="SSF48452">
    <property type="entry name" value="TPR-like"/>
    <property type="match status" value="3"/>
</dbReference>
<evidence type="ECO:0000259" key="5">
    <source>
        <dbReference type="SMART" id="SM00862"/>
    </source>
</evidence>
<evidence type="ECO:0000313" key="8">
    <source>
        <dbReference type="Proteomes" id="UP000612585"/>
    </source>
</evidence>
<keyword evidence="4" id="KW-0804">Transcription</keyword>
<gene>
    <name evidence="7" type="primary">afsR</name>
    <name evidence="7" type="ORF">Vau01_058010</name>
</gene>
<dbReference type="PRINTS" id="PR00364">
    <property type="entry name" value="DISEASERSIST"/>
</dbReference>
<evidence type="ECO:0000256" key="3">
    <source>
        <dbReference type="ARBA" id="ARBA00023125"/>
    </source>
</evidence>
<dbReference type="SMART" id="SM00862">
    <property type="entry name" value="Trans_reg_C"/>
    <property type="match status" value="1"/>
</dbReference>
<dbReference type="AlphaFoldDB" id="A0A8J4E0Z9"/>
<comment type="caution">
    <text evidence="7">The sequence shown here is derived from an EMBL/GenBank/DDBJ whole genome shotgun (WGS) entry which is preliminary data.</text>
</comment>
<comment type="similarity">
    <text evidence="1">Belongs to the AfsR/DnrI/RedD regulatory family.</text>
</comment>
<feature type="domain" description="Bacterial transcriptional activator" evidence="6">
    <location>
        <begin position="100"/>
        <end position="245"/>
    </location>
</feature>
<organism evidence="7 8">
    <name type="scientific">Virgisporangium aurantiacum</name>
    <dbReference type="NCBI Taxonomy" id="175570"/>
    <lineage>
        <taxon>Bacteria</taxon>
        <taxon>Bacillati</taxon>
        <taxon>Actinomycetota</taxon>
        <taxon>Actinomycetes</taxon>
        <taxon>Micromonosporales</taxon>
        <taxon>Micromonosporaceae</taxon>
        <taxon>Virgisporangium</taxon>
    </lineage>
</organism>
<sequence length="947" mass="101143">MDGGSARFSILGPLIVHLDGGRPAELRATKPRLLLATLLLHANRPVSVDELTEALWPIKPPRTAAGALRTHVWSVRTSLGLRGLVARPPGYQLDVPPDELDALVFDRLALSGEEAADRGDLPAAVDAWGRALALWRGTVLDGIDLGPAARATVTALTERRYTILEQWARSAMTIGRYATTVSPLAAAALEQPLRERLHELHMEALYRSGRQADALAVYQSLHGRLATELGIEPGQSLQRLHREVLSGAAGSAPRQLPRDVGEFVGRRPELEAARAGLPLVAIAGPGGVGKSAFVVRLAHRLAAGFPDGQLYVDLQGSSAGLRPLEPLDVLGRFLRALGERDSDLATVAEASAAFRAATATRRLLVVLDNARDLAQVRPLVPGGATTATLITSRRVLSTLDGAAHLTLGVLPPDDAVTLLGRLAGSRRVAAEAAAARRVADWCGRLPLALRIAGGRLAARPSWTMQTLAGRLADARRRLDELSLPDLDVRSSIEVSHAHLAGSEDPDDRAAAHALALLALPDGEELGLAAAAALLGLDPVDADRVLERLVDEQLLESPAPARYRLHDLMRLYARSLPSTVDDALPRLLRWYAATCWQAFRLLRPSDGRVATAGSWASGGAAFDDVAQALYWLETERPNLVAAVRQIAATPRAASQLPDAAATQLARALFAFFHVRGYLNDWIEVNQAARAVAVRAGDRTAQAHACRDLGAAYELRGEYQRALGCLHDGLTGYTTVGDRAGQAACLNSIGLVHDSLGQLEEAASCLERSLAISRDLADRHSQGISLNNLGEVYGRLGSYRQALGCLDEALAIFRSTGNRPGQAAAQANLGDVHEHRGGYDEALVHYGQSLAAFRELAAPVGQATVLIALGRVHRHEGRYPDALDCLRAGLEIAERVDERRSTAICLRELGAVHNATGAAPAARAAWRRALAMFEELGVPEADEVRALLA</sequence>
<dbReference type="GO" id="GO:0000160">
    <property type="term" value="P:phosphorelay signal transduction system"/>
    <property type="evidence" value="ECO:0007669"/>
    <property type="project" value="InterPro"/>
</dbReference>
<evidence type="ECO:0000256" key="2">
    <source>
        <dbReference type="ARBA" id="ARBA00023015"/>
    </source>
</evidence>
<dbReference type="InterPro" id="IPR019734">
    <property type="entry name" value="TPR_rpt"/>
</dbReference>
<dbReference type="SUPFAM" id="SSF52540">
    <property type="entry name" value="P-loop containing nucleoside triphosphate hydrolases"/>
    <property type="match status" value="1"/>
</dbReference>
<dbReference type="InterPro" id="IPR001867">
    <property type="entry name" value="OmpR/PhoB-type_DNA-bd"/>
</dbReference>
<dbReference type="SMART" id="SM00028">
    <property type="entry name" value="TPR"/>
    <property type="match status" value="7"/>
</dbReference>
<evidence type="ECO:0000256" key="1">
    <source>
        <dbReference type="ARBA" id="ARBA00005820"/>
    </source>
</evidence>
<accession>A0A8J4E0Z9</accession>
<keyword evidence="8" id="KW-1185">Reference proteome</keyword>
<proteinExistence type="inferred from homology"/>
<dbReference type="InterPro" id="IPR005158">
    <property type="entry name" value="BTAD"/>
</dbReference>
<dbReference type="Pfam" id="PF03704">
    <property type="entry name" value="BTAD"/>
    <property type="match status" value="1"/>
</dbReference>
<dbReference type="Pfam" id="PF13424">
    <property type="entry name" value="TPR_12"/>
    <property type="match status" value="3"/>
</dbReference>
<dbReference type="CDD" id="cd15831">
    <property type="entry name" value="BTAD"/>
    <property type="match status" value="1"/>
</dbReference>
<dbReference type="Gene3D" id="1.25.40.10">
    <property type="entry name" value="Tetratricopeptide repeat domain"/>
    <property type="match status" value="2"/>
</dbReference>